<dbReference type="GO" id="GO:0005524">
    <property type="term" value="F:ATP binding"/>
    <property type="evidence" value="ECO:0007669"/>
    <property type="project" value="UniProtKB-KW"/>
</dbReference>
<dbReference type="Pfam" id="PF13671">
    <property type="entry name" value="AAA_33"/>
    <property type="match status" value="1"/>
</dbReference>
<accession>A0ABT7LK14</accession>
<comment type="caution">
    <text evidence="1">The sequence shown here is derived from an EMBL/GenBank/DDBJ whole genome shotgun (WGS) entry which is preliminary data.</text>
</comment>
<name>A0ABT7LK14_9BURK</name>
<keyword evidence="2" id="KW-1185">Reference proteome</keyword>
<protein>
    <submittedName>
        <fullName evidence="1">ATP-binding protein</fullName>
    </submittedName>
</protein>
<reference evidence="1 2" key="1">
    <citation type="submission" date="2023-06" db="EMBL/GenBank/DDBJ databases">
        <title>Pelomonas sp. APW6 16S ribosomal RNA gene genome sequencing and assembly.</title>
        <authorList>
            <person name="Woo H."/>
        </authorList>
    </citation>
    <scope>NUCLEOTIDE SEQUENCE [LARGE SCALE GENOMIC DNA]</scope>
    <source>
        <strain evidence="1 2">APW6</strain>
    </source>
</reference>
<dbReference type="CDD" id="cd02019">
    <property type="entry name" value="NK"/>
    <property type="match status" value="1"/>
</dbReference>
<dbReference type="Gene3D" id="3.40.50.300">
    <property type="entry name" value="P-loop containing nucleotide triphosphate hydrolases"/>
    <property type="match status" value="1"/>
</dbReference>
<dbReference type="RefSeq" id="WP_285983293.1">
    <property type="nucleotide sequence ID" value="NZ_JASVDS010000004.1"/>
</dbReference>
<dbReference type="EMBL" id="JASVDS010000004">
    <property type="protein sequence ID" value="MDL5033200.1"/>
    <property type="molecule type" value="Genomic_DNA"/>
</dbReference>
<dbReference type="InterPro" id="IPR027417">
    <property type="entry name" value="P-loop_NTPase"/>
</dbReference>
<sequence length="174" mass="19295">MPIVHLIEGPVGAGKSTYARALAARSGGVHIALDAWFATLFSPDRPAADVLPWYVARKERVLALIWTHSQAVLATGVEVILELGLIQRQPRMDFCRAVQAQGFELVMHELEAPRELRRARVQQRNEQQGPTFSMVVPPEIFELASDLWEPTDEVERGEYAVERVSTGPEAVSPG</sequence>
<dbReference type="SUPFAM" id="SSF52540">
    <property type="entry name" value="P-loop containing nucleoside triphosphate hydrolases"/>
    <property type="match status" value="1"/>
</dbReference>
<gene>
    <name evidence="1" type="ORF">QRD43_14895</name>
</gene>
<proteinExistence type="predicted"/>
<dbReference type="Proteomes" id="UP001238603">
    <property type="component" value="Unassembled WGS sequence"/>
</dbReference>
<keyword evidence="1" id="KW-0547">Nucleotide-binding</keyword>
<evidence type="ECO:0000313" key="1">
    <source>
        <dbReference type="EMBL" id="MDL5033200.1"/>
    </source>
</evidence>
<keyword evidence="1" id="KW-0067">ATP-binding</keyword>
<evidence type="ECO:0000313" key="2">
    <source>
        <dbReference type="Proteomes" id="UP001238603"/>
    </source>
</evidence>
<organism evidence="1 2">
    <name type="scientific">Roseateles subflavus</name>
    <dbReference type="NCBI Taxonomy" id="3053353"/>
    <lineage>
        <taxon>Bacteria</taxon>
        <taxon>Pseudomonadati</taxon>
        <taxon>Pseudomonadota</taxon>
        <taxon>Betaproteobacteria</taxon>
        <taxon>Burkholderiales</taxon>
        <taxon>Sphaerotilaceae</taxon>
        <taxon>Roseateles</taxon>
    </lineage>
</organism>